<dbReference type="InterPro" id="IPR017441">
    <property type="entry name" value="Protein_kinase_ATP_BS"/>
</dbReference>
<keyword evidence="19" id="KW-0539">Nucleus</keyword>
<evidence type="ECO:0000259" key="24">
    <source>
        <dbReference type="PROSITE" id="PS51032"/>
    </source>
</evidence>
<comment type="subcellular location">
    <subcellularLocation>
        <location evidence="2">Cell membrane</location>
        <topology evidence="2">Single-pass membrane protein</topology>
    </subcellularLocation>
    <subcellularLocation>
        <location evidence="1">Nucleus</location>
    </subcellularLocation>
</comment>
<evidence type="ECO:0000256" key="21">
    <source>
        <dbReference type="SAM" id="MobiDB-lite"/>
    </source>
</evidence>
<dbReference type="FunFam" id="3.30.200.20:FF:000307">
    <property type="entry name" value="pollen receptor-like kinase 1"/>
    <property type="match status" value="1"/>
</dbReference>
<reference evidence="25" key="1">
    <citation type="submission" date="2022-05" db="EMBL/GenBank/DDBJ databases">
        <title>The Musa troglodytarum L. genome provides insights into the mechanism of non-climacteric behaviour and enrichment of carotenoids.</title>
        <authorList>
            <person name="Wang J."/>
        </authorList>
    </citation>
    <scope>NUCLEOTIDE SEQUENCE</scope>
    <source>
        <tissue evidence="25">Leaf</tissue>
    </source>
</reference>
<keyword evidence="13 20" id="KW-0067">ATP-binding</keyword>
<dbReference type="InterPro" id="IPR032675">
    <property type="entry name" value="LRR_dom_sf"/>
</dbReference>
<evidence type="ECO:0000256" key="17">
    <source>
        <dbReference type="ARBA" id="ARBA00023136"/>
    </source>
</evidence>
<comment type="similarity">
    <text evidence="3">Belongs to the protein kinase superfamily. Ser/Thr protein kinase family.</text>
</comment>
<accession>A0A9E7JIM5</accession>
<evidence type="ECO:0000256" key="2">
    <source>
        <dbReference type="ARBA" id="ARBA00004162"/>
    </source>
</evidence>
<dbReference type="Pfam" id="PF07714">
    <property type="entry name" value="PK_Tyr_Ser-Thr"/>
    <property type="match status" value="1"/>
</dbReference>
<proteinExistence type="inferred from homology"/>
<dbReference type="InterPro" id="IPR000719">
    <property type="entry name" value="Prot_kinase_dom"/>
</dbReference>
<evidence type="ECO:0000256" key="15">
    <source>
        <dbReference type="ARBA" id="ARBA00023015"/>
    </source>
</evidence>
<dbReference type="SUPFAM" id="SSF56112">
    <property type="entry name" value="Protein kinase-like (PK-like)"/>
    <property type="match status" value="1"/>
</dbReference>
<evidence type="ECO:0000313" key="25">
    <source>
        <dbReference type="EMBL" id="URD82199.1"/>
    </source>
</evidence>
<evidence type="ECO:0000259" key="23">
    <source>
        <dbReference type="PROSITE" id="PS50011"/>
    </source>
</evidence>
<dbReference type="SUPFAM" id="SSF54171">
    <property type="entry name" value="DNA-binding domain"/>
    <property type="match status" value="1"/>
</dbReference>
<dbReference type="SMART" id="SM00220">
    <property type="entry name" value="S_TKc"/>
    <property type="match status" value="1"/>
</dbReference>
<evidence type="ECO:0000256" key="14">
    <source>
        <dbReference type="ARBA" id="ARBA00022989"/>
    </source>
</evidence>
<keyword evidence="14 22" id="KW-1133">Transmembrane helix</keyword>
<evidence type="ECO:0000256" key="11">
    <source>
        <dbReference type="ARBA" id="ARBA00022741"/>
    </source>
</evidence>
<dbReference type="Pfam" id="PF08263">
    <property type="entry name" value="LRRNT_2"/>
    <property type="match status" value="1"/>
</dbReference>
<dbReference type="GO" id="GO:0004672">
    <property type="term" value="F:protein kinase activity"/>
    <property type="evidence" value="ECO:0007669"/>
    <property type="project" value="InterPro"/>
</dbReference>
<feature type="compositionally biased region" description="Basic and acidic residues" evidence="21">
    <location>
        <begin position="650"/>
        <end position="671"/>
    </location>
</feature>
<keyword evidence="10" id="KW-0677">Repeat</keyword>
<keyword evidence="26" id="KW-1185">Reference proteome</keyword>
<evidence type="ECO:0000313" key="26">
    <source>
        <dbReference type="Proteomes" id="UP001055439"/>
    </source>
</evidence>
<dbReference type="PANTHER" id="PTHR48010:SF59">
    <property type="entry name" value="PROTEIN KINASE DOMAIN-CONTAINING PROTEIN"/>
    <property type="match status" value="1"/>
</dbReference>
<dbReference type="PROSITE" id="PS51032">
    <property type="entry name" value="AP2_ERF"/>
    <property type="match status" value="1"/>
</dbReference>
<dbReference type="PROSITE" id="PS51450">
    <property type="entry name" value="LRR"/>
    <property type="match status" value="1"/>
</dbReference>
<keyword evidence="18" id="KW-0804">Transcription</keyword>
<dbReference type="InterPro" id="IPR013210">
    <property type="entry name" value="LRR_N_plant-typ"/>
</dbReference>
<keyword evidence="6" id="KW-0433">Leucine-rich repeat</keyword>
<dbReference type="InterPro" id="IPR001611">
    <property type="entry name" value="Leu-rich_rpt"/>
</dbReference>
<dbReference type="InterPro" id="IPR001471">
    <property type="entry name" value="AP2/ERF_dom"/>
</dbReference>
<dbReference type="Pfam" id="PF00560">
    <property type="entry name" value="LRR_1"/>
    <property type="match status" value="3"/>
</dbReference>
<evidence type="ECO:0000256" key="20">
    <source>
        <dbReference type="PROSITE-ProRule" id="PRU10141"/>
    </source>
</evidence>
<evidence type="ECO:0000256" key="19">
    <source>
        <dbReference type="ARBA" id="ARBA00023242"/>
    </source>
</evidence>
<dbReference type="PROSITE" id="PS00108">
    <property type="entry name" value="PROTEIN_KINASE_ST"/>
    <property type="match status" value="1"/>
</dbReference>
<dbReference type="Gene3D" id="3.30.200.20">
    <property type="entry name" value="Phosphorylase Kinase, domain 1"/>
    <property type="match status" value="1"/>
</dbReference>
<evidence type="ECO:0000256" key="7">
    <source>
        <dbReference type="ARBA" id="ARBA00022679"/>
    </source>
</evidence>
<evidence type="ECO:0000256" key="10">
    <source>
        <dbReference type="ARBA" id="ARBA00022737"/>
    </source>
</evidence>
<evidence type="ECO:0000256" key="1">
    <source>
        <dbReference type="ARBA" id="ARBA00004123"/>
    </source>
</evidence>
<dbReference type="AlphaFoldDB" id="A0A9E7JIM5"/>
<evidence type="ECO:0000256" key="8">
    <source>
        <dbReference type="ARBA" id="ARBA00022692"/>
    </source>
</evidence>
<dbReference type="GO" id="GO:0003677">
    <property type="term" value="F:DNA binding"/>
    <property type="evidence" value="ECO:0007669"/>
    <property type="project" value="UniProtKB-KW"/>
</dbReference>
<keyword evidence="8 22" id="KW-0812">Transmembrane</keyword>
<keyword evidence="5" id="KW-0597">Phosphoprotein</keyword>
<dbReference type="GO" id="GO:0003700">
    <property type="term" value="F:DNA-binding transcription factor activity"/>
    <property type="evidence" value="ECO:0007669"/>
    <property type="project" value="InterPro"/>
</dbReference>
<feature type="binding site" evidence="20">
    <location>
        <position position="416"/>
    </location>
    <ligand>
        <name>ATP</name>
        <dbReference type="ChEBI" id="CHEBI:30616"/>
    </ligand>
</feature>
<organism evidence="25 26">
    <name type="scientific">Musa troglodytarum</name>
    <name type="common">fe'i banana</name>
    <dbReference type="NCBI Taxonomy" id="320322"/>
    <lineage>
        <taxon>Eukaryota</taxon>
        <taxon>Viridiplantae</taxon>
        <taxon>Streptophyta</taxon>
        <taxon>Embryophyta</taxon>
        <taxon>Tracheophyta</taxon>
        <taxon>Spermatophyta</taxon>
        <taxon>Magnoliopsida</taxon>
        <taxon>Liliopsida</taxon>
        <taxon>Zingiberales</taxon>
        <taxon>Musaceae</taxon>
        <taxon>Musa</taxon>
    </lineage>
</organism>
<dbReference type="PANTHER" id="PTHR48010">
    <property type="entry name" value="OS05G0588300 PROTEIN"/>
    <property type="match status" value="1"/>
</dbReference>
<dbReference type="Pfam" id="PF00847">
    <property type="entry name" value="AP2"/>
    <property type="match status" value="1"/>
</dbReference>
<feature type="region of interest" description="Disordered" evidence="21">
    <location>
        <begin position="650"/>
        <end position="678"/>
    </location>
</feature>
<keyword evidence="16" id="KW-0238">DNA-binding</keyword>
<keyword evidence="15" id="KW-0805">Transcription regulation</keyword>
<evidence type="ECO:0000256" key="9">
    <source>
        <dbReference type="ARBA" id="ARBA00022729"/>
    </source>
</evidence>
<keyword evidence="4" id="KW-0723">Serine/threonine-protein kinase</keyword>
<keyword evidence="7" id="KW-0808">Transferase</keyword>
<keyword evidence="9" id="KW-0732">Signal</keyword>
<gene>
    <name evidence="25" type="ORF">MUK42_05880</name>
</gene>
<dbReference type="FunFam" id="1.10.510.10:FF:000095">
    <property type="entry name" value="protein STRUBBELIG-RECEPTOR FAMILY 8"/>
    <property type="match status" value="1"/>
</dbReference>
<feature type="region of interest" description="Disordered" evidence="21">
    <location>
        <begin position="329"/>
        <end position="352"/>
    </location>
</feature>
<feature type="domain" description="Protein kinase" evidence="23">
    <location>
        <begin position="379"/>
        <end position="656"/>
    </location>
</feature>
<dbReference type="GO" id="GO:0005524">
    <property type="term" value="F:ATP binding"/>
    <property type="evidence" value="ECO:0007669"/>
    <property type="project" value="UniProtKB-UniRule"/>
</dbReference>
<keyword evidence="12" id="KW-0418">Kinase</keyword>
<dbReference type="Gene3D" id="3.30.730.10">
    <property type="entry name" value="AP2/ERF domain"/>
    <property type="match status" value="1"/>
</dbReference>
<keyword evidence="11 20" id="KW-0547">Nucleotide-binding</keyword>
<dbReference type="OrthoDB" id="69842at2759"/>
<dbReference type="PROSITE" id="PS00107">
    <property type="entry name" value="PROTEIN_KINASE_ATP"/>
    <property type="match status" value="1"/>
</dbReference>
<dbReference type="InterPro" id="IPR050994">
    <property type="entry name" value="At_inactive_RLKs"/>
</dbReference>
<dbReference type="FunFam" id="3.30.730.10:FF:000001">
    <property type="entry name" value="Ethylene-responsive transcription factor 2"/>
    <property type="match status" value="1"/>
</dbReference>
<evidence type="ECO:0000256" key="12">
    <source>
        <dbReference type="ARBA" id="ARBA00022777"/>
    </source>
</evidence>
<name>A0A9E7JIM5_9LILI</name>
<dbReference type="EMBL" id="CP097503">
    <property type="protein sequence ID" value="URD82199.1"/>
    <property type="molecule type" value="Genomic_DNA"/>
</dbReference>
<evidence type="ECO:0000256" key="4">
    <source>
        <dbReference type="ARBA" id="ARBA00022527"/>
    </source>
</evidence>
<dbReference type="GO" id="GO:0005886">
    <property type="term" value="C:plasma membrane"/>
    <property type="evidence" value="ECO:0007669"/>
    <property type="project" value="UniProtKB-SubCell"/>
</dbReference>
<dbReference type="CDD" id="cd14066">
    <property type="entry name" value="STKc_IRAK"/>
    <property type="match status" value="1"/>
</dbReference>
<evidence type="ECO:0000256" key="18">
    <source>
        <dbReference type="ARBA" id="ARBA00023163"/>
    </source>
</evidence>
<dbReference type="InterPro" id="IPR036955">
    <property type="entry name" value="AP2/ERF_dom_sf"/>
</dbReference>
<feature type="transmembrane region" description="Helical" evidence="22">
    <location>
        <begin position="45"/>
        <end position="65"/>
    </location>
</feature>
<protein>
    <submittedName>
        <fullName evidence="25">Leucine rich repeat N-terminal domain</fullName>
    </submittedName>
</protein>
<evidence type="ECO:0000256" key="5">
    <source>
        <dbReference type="ARBA" id="ARBA00022553"/>
    </source>
</evidence>
<feature type="domain" description="AP2/ERF" evidence="24">
    <location>
        <begin position="765"/>
        <end position="822"/>
    </location>
</feature>
<feature type="transmembrane region" description="Helical" evidence="22">
    <location>
        <begin position="294"/>
        <end position="319"/>
    </location>
</feature>
<dbReference type="InterPro" id="IPR001245">
    <property type="entry name" value="Ser-Thr/Tyr_kinase_cat_dom"/>
</dbReference>
<dbReference type="SUPFAM" id="SSF52058">
    <property type="entry name" value="L domain-like"/>
    <property type="match status" value="1"/>
</dbReference>
<evidence type="ECO:0000256" key="3">
    <source>
        <dbReference type="ARBA" id="ARBA00008684"/>
    </source>
</evidence>
<evidence type="ECO:0000256" key="13">
    <source>
        <dbReference type="ARBA" id="ARBA00022840"/>
    </source>
</evidence>
<dbReference type="PROSITE" id="PS50011">
    <property type="entry name" value="PROTEIN_KINASE_DOM"/>
    <property type="match status" value="1"/>
</dbReference>
<dbReference type="InterPro" id="IPR008271">
    <property type="entry name" value="Ser/Thr_kinase_AS"/>
</dbReference>
<dbReference type="Gene3D" id="3.80.10.10">
    <property type="entry name" value="Ribonuclease Inhibitor"/>
    <property type="match status" value="2"/>
</dbReference>
<evidence type="ECO:0000256" key="16">
    <source>
        <dbReference type="ARBA" id="ARBA00023125"/>
    </source>
</evidence>
<dbReference type="PRINTS" id="PR00367">
    <property type="entry name" value="ETHRSPELEMNT"/>
</dbReference>
<dbReference type="InterPro" id="IPR016177">
    <property type="entry name" value="DNA-bd_dom_sf"/>
</dbReference>
<dbReference type="FunFam" id="3.80.10.10:FF:000234">
    <property type="entry name" value="Probable inactive receptor kinase RLK902"/>
    <property type="match status" value="1"/>
</dbReference>
<dbReference type="CDD" id="cd00018">
    <property type="entry name" value="AP2"/>
    <property type="match status" value="1"/>
</dbReference>
<evidence type="ECO:0000256" key="6">
    <source>
        <dbReference type="ARBA" id="ARBA00022614"/>
    </source>
</evidence>
<keyword evidence="17 22" id="KW-0472">Membrane</keyword>
<evidence type="ECO:0000256" key="22">
    <source>
        <dbReference type="SAM" id="Phobius"/>
    </source>
</evidence>
<dbReference type="Proteomes" id="UP001055439">
    <property type="component" value="Chromosome 10"/>
</dbReference>
<dbReference type="SMART" id="SM00380">
    <property type="entry name" value="AP2"/>
    <property type="match status" value="1"/>
</dbReference>
<dbReference type="InterPro" id="IPR011009">
    <property type="entry name" value="Kinase-like_dom_sf"/>
</dbReference>
<sequence length="932" mass="102686">MPWLHYGAASSQNIPAGQQNHLNWTLETVHYVTSLDLKFPMDRTMVFILFPLIFLLLDLSSFATADLSSDEQALLAFAMSIPHGRKLNWSSQSPICSSWVGVTCTPDKTRVRTLRLPAVGLFGSIPADTLGKLDALEVLSLRSNRLIVGLPSDVPSIPALHSLYLQHNNLSGIIPSSLSSNLTFLDLSYNSFTGELPLTIRNLTLLNALFLENNSLSGPIPDFQLPKLRRLNLSYNNLSGPIPLSLQKFPIESFLGNPFLCGIPLAQCFGIPPSSPPSPSVLPTKPKRSFWKKLSTGVIIAIAAGGSALLLLLIIIILVCFYKRKRGEGSGELKGKDALGARREKPKEEYSSSIQEAEKNKLVFFEGCSYNFDLEDLLRASAEVLGKGNHGTTYKAVLEDGTTVVVKRLKEVIIGKKEFEQQMEMIGRIRPHPNVVPLRAYYYSKDEKLLIYDYVMSGNFSSLLHGSKGAGKTPLDWESRVKISLGAARGVAHIHAEGGGKFIHGDIKSNNVLLTQELEACVSDYGLAPFMSSATTSSRIVVGYRAPEVIETKKYTQKSDVYSFGVLLLEMLTGKAPLQSPGRDDVVDLPRWVQSVVREEWTAEVFDVELMRHQHIEEEMVQMLQIAMACVTKSPDQRPKMEELIRMIEDIRHSDSENRPSSEKSKDEKVETPQAADTESTIEALFEMGVQGHIGSHPRVVRVYFDDVDATDSSSSEEGCGVRRRVKRHVHEIRIEVPAAPRRMALATPKKEEAVVGGGERGKRRFRGVRRRPWGRWAAEIRDPHQRKRVWLGTFDTAEEAATVYDMAALRLRGPKAVTNFPTPAKDGDIAPVEAGGADGSRSSPTSVLCCDDVFAVGKEDDDGAPVEAGGVAGSRSSPTSVLGYCDDPVPFGVDAFGLGAEASPLPLAEFYWPRQRLLEVEFGDLDIDDFQ</sequence>
<dbReference type="GO" id="GO:0005634">
    <property type="term" value="C:nucleus"/>
    <property type="evidence" value="ECO:0007669"/>
    <property type="project" value="UniProtKB-SubCell"/>
</dbReference>
<dbReference type="Gene3D" id="1.10.510.10">
    <property type="entry name" value="Transferase(Phosphotransferase) domain 1"/>
    <property type="match status" value="1"/>
</dbReference>